<dbReference type="InterPro" id="IPR009081">
    <property type="entry name" value="PP-bd_ACP"/>
</dbReference>
<dbReference type="AlphaFoldDB" id="A0A544UIR4"/>
<protein>
    <recommendedName>
        <fullName evidence="5">Carrier domain-containing protein</fullName>
    </recommendedName>
</protein>
<dbReference type="GO" id="GO:0005737">
    <property type="term" value="C:cytoplasm"/>
    <property type="evidence" value="ECO:0007669"/>
    <property type="project" value="TreeGrafter"/>
</dbReference>
<organism evidence="6 7">
    <name type="scientific">Lysinibacillus sphaericus</name>
    <name type="common">Bacillus sphaericus</name>
    <dbReference type="NCBI Taxonomy" id="1421"/>
    <lineage>
        <taxon>Bacteria</taxon>
        <taxon>Bacillati</taxon>
        <taxon>Bacillota</taxon>
        <taxon>Bacilli</taxon>
        <taxon>Bacillales</taxon>
        <taxon>Bacillaceae</taxon>
        <taxon>Lysinibacillus</taxon>
    </lineage>
</organism>
<comment type="cofactor">
    <cofactor evidence="1">
        <name>pantetheine 4'-phosphate</name>
        <dbReference type="ChEBI" id="CHEBI:47942"/>
    </cofactor>
</comment>
<gene>
    <name evidence="6" type="ORF">C7Y47_12520</name>
</gene>
<dbReference type="InterPro" id="IPR006162">
    <property type="entry name" value="Ppantetheine_attach_site"/>
</dbReference>
<keyword evidence="3" id="KW-0597">Phosphoprotein</keyword>
<dbReference type="GO" id="GO:0043041">
    <property type="term" value="P:amino acid activation for nonribosomal peptide biosynthetic process"/>
    <property type="evidence" value="ECO:0007669"/>
    <property type="project" value="TreeGrafter"/>
</dbReference>
<dbReference type="OrthoDB" id="2667082at2"/>
<evidence type="ECO:0000256" key="3">
    <source>
        <dbReference type="ARBA" id="ARBA00022553"/>
    </source>
</evidence>
<dbReference type="EMBL" id="SADV01000008">
    <property type="protein sequence ID" value="TQR32937.1"/>
    <property type="molecule type" value="Genomic_DNA"/>
</dbReference>
<feature type="domain" description="Carrier" evidence="5">
    <location>
        <begin position="4"/>
        <end position="79"/>
    </location>
</feature>
<evidence type="ECO:0000259" key="5">
    <source>
        <dbReference type="PROSITE" id="PS50075"/>
    </source>
</evidence>
<dbReference type="SUPFAM" id="SSF47336">
    <property type="entry name" value="ACP-like"/>
    <property type="match status" value="1"/>
</dbReference>
<dbReference type="PROSITE" id="PS00012">
    <property type="entry name" value="PHOSPHOPANTETHEINE"/>
    <property type="match status" value="1"/>
</dbReference>
<dbReference type="InterPro" id="IPR036736">
    <property type="entry name" value="ACP-like_sf"/>
</dbReference>
<name>A0A544UIR4_LYSSH</name>
<dbReference type="PANTHER" id="PTHR45527:SF1">
    <property type="entry name" value="FATTY ACID SYNTHASE"/>
    <property type="match status" value="1"/>
</dbReference>
<keyword evidence="2" id="KW-0596">Phosphopantetheine</keyword>
<dbReference type="PROSITE" id="PS50075">
    <property type="entry name" value="CARRIER"/>
    <property type="match status" value="1"/>
</dbReference>
<evidence type="ECO:0000313" key="6">
    <source>
        <dbReference type="EMBL" id="TQR32937.1"/>
    </source>
</evidence>
<dbReference type="GO" id="GO:0044550">
    <property type="term" value="P:secondary metabolite biosynthetic process"/>
    <property type="evidence" value="ECO:0007669"/>
    <property type="project" value="TreeGrafter"/>
</dbReference>
<evidence type="ECO:0000256" key="2">
    <source>
        <dbReference type="ARBA" id="ARBA00022450"/>
    </source>
</evidence>
<evidence type="ECO:0000313" key="7">
    <source>
        <dbReference type="Proteomes" id="UP000317944"/>
    </source>
</evidence>
<dbReference type="Pfam" id="PF00550">
    <property type="entry name" value="PP-binding"/>
    <property type="match status" value="1"/>
</dbReference>
<proteinExistence type="predicted"/>
<dbReference type="Proteomes" id="UP000317944">
    <property type="component" value="Unassembled WGS sequence"/>
</dbReference>
<accession>A0A544UIR4</accession>
<keyword evidence="4" id="KW-0045">Antibiotic biosynthesis</keyword>
<dbReference type="PANTHER" id="PTHR45527">
    <property type="entry name" value="NONRIBOSOMAL PEPTIDE SYNTHETASE"/>
    <property type="match status" value="1"/>
</dbReference>
<evidence type="ECO:0000256" key="1">
    <source>
        <dbReference type="ARBA" id="ARBA00001957"/>
    </source>
</evidence>
<dbReference type="GO" id="GO:0031177">
    <property type="term" value="F:phosphopantetheine binding"/>
    <property type="evidence" value="ECO:0007669"/>
    <property type="project" value="TreeGrafter"/>
</dbReference>
<dbReference type="FunFam" id="1.10.1200.10:FF:000005">
    <property type="entry name" value="Nonribosomal peptide synthetase 1"/>
    <property type="match status" value="1"/>
</dbReference>
<evidence type="ECO:0000256" key="4">
    <source>
        <dbReference type="ARBA" id="ARBA00023194"/>
    </source>
</evidence>
<sequence length="103" mass="11829">MLRKTSDCSRKKIAEIWSSLLALDKIGVHDSFYELGGDSLQSMKMIEEIRETYQINFPLRALLQTSTIEEMATYIEEQLEIENNSVKARSFEGNVKNESVNSH</sequence>
<dbReference type="Gene3D" id="1.10.1200.10">
    <property type="entry name" value="ACP-like"/>
    <property type="match status" value="1"/>
</dbReference>
<reference evidence="6 7" key="1">
    <citation type="submission" date="2018-03" db="EMBL/GenBank/DDBJ databases">
        <title>Aerobic endospore-forming bacteria genome sequencing and assembly.</title>
        <authorList>
            <person name="Cavalcante D.A."/>
            <person name="Driks A."/>
            <person name="Putonti C."/>
            <person name="De-Souza M.T."/>
        </authorList>
    </citation>
    <scope>NUCLEOTIDE SEQUENCE [LARGE SCALE GENOMIC DNA]</scope>
    <source>
        <strain evidence="6 7">SDF0037</strain>
    </source>
</reference>
<dbReference type="GO" id="GO:0017000">
    <property type="term" value="P:antibiotic biosynthetic process"/>
    <property type="evidence" value="ECO:0007669"/>
    <property type="project" value="UniProtKB-KW"/>
</dbReference>
<dbReference type="RefSeq" id="WP_142509082.1">
    <property type="nucleotide sequence ID" value="NZ_SADV01000008.1"/>
</dbReference>
<comment type="caution">
    <text evidence="6">The sequence shown here is derived from an EMBL/GenBank/DDBJ whole genome shotgun (WGS) entry which is preliminary data.</text>
</comment>